<dbReference type="AlphaFoldDB" id="A0A150GML3"/>
<feature type="coiled-coil region" evidence="1">
    <location>
        <begin position="90"/>
        <end position="120"/>
    </location>
</feature>
<evidence type="ECO:0000256" key="3">
    <source>
        <dbReference type="SAM" id="SignalP"/>
    </source>
</evidence>
<evidence type="ECO:0000256" key="2">
    <source>
        <dbReference type="SAM" id="MobiDB-lite"/>
    </source>
</evidence>
<evidence type="ECO:0000313" key="5">
    <source>
        <dbReference type="Proteomes" id="UP000075714"/>
    </source>
</evidence>
<comment type="caution">
    <text evidence="4">The sequence shown here is derived from an EMBL/GenBank/DDBJ whole genome shotgun (WGS) entry which is preliminary data.</text>
</comment>
<evidence type="ECO:0000313" key="4">
    <source>
        <dbReference type="EMBL" id="KXZ51083.1"/>
    </source>
</evidence>
<feature type="chain" id="PRO_5007562116" evidence="3">
    <location>
        <begin position="21"/>
        <end position="193"/>
    </location>
</feature>
<proteinExistence type="predicted"/>
<organism evidence="4 5">
    <name type="scientific">Gonium pectorale</name>
    <name type="common">Green alga</name>
    <dbReference type="NCBI Taxonomy" id="33097"/>
    <lineage>
        <taxon>Eukaryota</taxon>
        <taxon>Viridiplantae</taxon>
        <taxon>Chlorophyta</taxon>
        <taxon>core chlorophytes</taxon>
        <taxon>Chlorophyceae</taxon>
        <taxon>CS clade</taxon>
        <taxon>Chlamydomonadales</taxon>
        <taxon>Volvocaceae</taxon>
        <taxon>Gonium</taxon>
    </lineage>
</organism>
<dbReference type="EMBL" id="LSYV01000015">
    <property type="protein sequence ID" value="KXZ51083.1"/>
    <property type="molecule type" value="Genomic_DNA"/>
</dbReference>
<feature type="region of interest" description="Disordered" evidence="2">
    <location>
        <begin position="17"/>
        <end position="37"/>
    </location>
</feature>
<feature type="compositionally biased region" description="Acidic residues" evidence="2">
    <location>
        <begin position="18"/>
        <end position="37"/>
    </location>
</feature>
<protein>
    <submittedName>
        <fullName evidence="4">Uncharacterized protein</fullName>
    </submittedName>
</protein>
<keyword evidence="1" id="KW-0175">Coiled coil</keyword>
<gene>
    <name evidence="4" type="ORF">GPECTOR_14g67</name>
</gene>
<feature type="signal peptide" evidence="3">
    <location>
        <begin position="1"/>
        <end position="20"/>
    </location>
</feature>
<accession>A0A150GML3</accession>
<sequence>MSSSLLPAAALLASSEAADAEDLGGEYGDEGEEEGEDMAMLQNFMKQAMEKKRAAAAKAQSKVLEEFRANADKRIAAMEAEAKDSAAAARSAYTKTLKSLQDKVNQMEQLTQKYQQEMAQLWEQYNEEHTALENQTGQIKLAIDQRRQGVKRRIAALAQENEVALNEARAKADAVKGRAAKMPQLAKLLQSFM</sequence>
<keyword evidence="5" id="KW-1185">Reference proteome</keyword>
<dbReference type="Proteomes" id="UP000075714">
    <property type="component" value="Unassembled WGS sequence"/>
</dbReference>
<name>A0A150GML3_GONPE</name>
<evidence type="ECO:0000256" key="1">
    <source>
        <dbReference type="SAM" id="Coils"/>
    </source>
</evidence>
<dbReference type="OrthoDB" id="535256at2759"/>
<keyword evidence="3" id="KW-0732">Signal</keyword>
<reference evidence="5" key="1">
    <citation type="journal article" date="2016" name="Nat. Commun.">
        <title>The Gonium pectorale genome demonstrates co-option of cell cycle regulation during the evolution of multicellularity.</title>
        <authorList>
            <person name="Hanschen E.R."/>
            <person name="Marriage T.N."/>
            <person name="Ferris P.J."/>
            <person name="Hamaji T."/>
            <person name="Toyoda A."/>
            <person name="Fujiyama A."/>
            <person name="Neme R."/>
            <person name="Noguchi H."/>
            <person name="Minakuchi Y."/>
            <person name="Suzuki M."/>
            <person name="Kawai-Toyooka H."/>
            <person name="Smith D.R."/>
            <person name="Sparks H."/>
            <person name="Anderson J."/>
            <person name="Bakaric R."/>
            <person name="Luria V."/>
            <person name="Karger A."/>
            <person name="Kirschner M.W."/>
            <person name="Durand P.M."/>
            <person name="Michod R.E."/>
            <person name="Nozaki H."/>
            <person name="Olson B.J."/>
        </authorList>
    </citation>
    <scope>NUCLEOTIDE SEQUENCE [LARGE SCALE GENOMIC DNA]</scope>
    <source>
        <strain evidence="5">NIES-2863</strain>
    </source>
</reference>